<evidence type="ECO:0000256" key="1">
    <source>
        <dbReference type="ARBA" id="ARBA00004141"/>
    </source>
</evidence>
<keyword evidence="2 6" id="KW-0812">Transmembrane</keyword>
<dbReference type="Pfam" id="PF01794">
    <property type="entry name" value="Ferric_reduct"/>
    <property type="match status" value="1"/>
</dbReference>
<dbReference type="GO" id="GO:0016020">
    <property type="term" value="C:membrane"/>
    <property type="evidence" value="ECO:0007669"/>
    <property type="project" value="UniProtKB-SubCell"/>
</dbReference>
<dbReference type="GO" id="GO:0006811">
    <property type="term" value="P:monoatomic ion transport"/>
    <property type="evidence" value="ECO:0007669"/>
    <property type="project" value="UniProtKB-KW"/>
</dbReference>
<evidence type="ECO:0000256" key="6">
    <source>
        <dbReference type="SAM" id="Phobius"/>
    </source>
</evidence>
<dbReference type="AlphaFoldDB" id="A0A167WQY1"/>
<evidence type="ECO:0000256" key="3">
    <source>
        <dbReference type="ARBA" id="ARBA00022989"/>
    </source>
</evidence>
<feature type="transmembrane region" description="Helical" evidence="6">
    <location>
        <begin position="138"/>
        <end position="157"/>
    </location>
</feature>
<feature type="transmembrane region" description="Helical" evidence="6">
    <location>
        <begin position="64"/>
        <end position="83"/>
    </location>
</feature>
<dbReference type="PhylomeDB" id="A0A167WQY1"/>
<dbReference type="EMBL" id="CM002798">
    <property type="protein sequence ID" value="KZN91950.1"/>
    <property type="molecule type" value="Genomic_DNA"/>
</dbReference>
<feature type="transmembrane region" description="Helical" evidence="6">
    <location>
        <begin position="177"/>
        <end position="198"/>
    </location>
</feature>
<reference evidence="8" key="1">
    <citation type="journal article" date="2014" name="Genome Announc.">
        <title>Complete sequencing and chromosome-scale genome assembly of the industrial progenitor strain P2niaD18 from the penicillin producer Penicillium chrysogenum.</title>
        <authorList>
            <person name="Specht T."/>
            <person name="Dahlmann T.A."/>
            <person name="Zadra I."/>
            <person name="Kurnsteiner H."/>
            <person name="Kuck U."/>
        </authorList>
    </citation>
    <scope>NUCLEOTIDE SEQUENCE [LARGE SCALE GENOMIC DNA]</scope>
    <source>
        <strain evidence="8">P2niaD18</strain>
    </source>
</reference>
<dbReference type="GO" id="GO:0016491">
    <property type="term" value="F:oxidoreductase activity"/>
    <property type="evidence" value="ECO:0007669"/>
    <property type="project" value="UniProtKB-ARBA"/>
</dbReference>
<dbReference type="Proteomes" id="UP000076449">
    <property type="component" value="Chromosome I"/>
</dbReference>
<gene>
    <name evidence="8" type="ORF">EN45_020930</name>
</gene>
<keyword evidence="4" id="KW-0813">Transport</keyword>
<feature type="domain" description="Ferric oxidoreductase" evidence="7">
    <location>
        <begin position="93"/>
        <end position="234"/>
    </location>
</feature>
<keyword evidence="4" id="KW-0406">Ion transport</keyword>
<proteinExistence type="predicted"/>
<evidence type="ECO:0000256" key="5">
    <source>
        <dbReference type="ARBA" id="ARBA00023136"/>
    </source>
</evidence>
<name>A0A167WQY1_PENCH</name>
<accession>A0A167WQY1</accession>
<feature type="transmembrane region" description="Helical" evidence="6">
    <location>
        <begin position="28"/>
        <end position="43"/>
    </location>
</feature>
<sequence>MSWPYHFISLSEDDKLHRREMLDLRGCYAQWSIIVVIVAIRIFRFSSKSTTRWNGLVSGKARQYIVCGLWLLWLLSLSIWNSGDDYLHLTKALGRVGLSQLPLQVLMSPAYVSQPAASSVLSLLTGIPQPMLTPYHRLFGRAVVSLLLAHAALYTLFFVQSSHPESGILLYKRVRDLDVQCGLVAIFLAVLLVLFVRPASQKGLQAWLVQGTFQERRKMFYFGHVSLVVVLCVAVYFHVKQAQQYILQTLAASVLNWLCSWALR</sequence>
<evidence type="ECO:0000259" key="7">
    <source>
        <dbReference type="Pfam" id="PF01794"/>
    </source>
</evidence>
<protein>
    <recommendedName>
        <fullName evidence="7">Ferric oxidoreductase domain-containing protein</fullName>
    </recommendedName>
</protein>
<keyword evidence="5 6" id="KW-0472">Membrane</keyword>
<keyword evidence="3 6" id="KW-1133">Transmembrane helix</keyword>
<comment type="subcellular location">
    <subcellularLocation>
        <location evidence="1">Membrane</location>
        <topology evidence="1">Multi-pass membrane protein</topology>
    </subcellularLocation>
</comment>
<feature type="transmembrane region" description="Helical" evidence="6">
    <location>
        <begin position="219"/>
        <end position="239"/>
    </location>
</feature>
<evidence type="ECO:0000256" key="4">
    <source>
        <dbReference type="ARBA" id="ARBA00023065"/>
    </source>
</evidence>
<organism evidence="8">
    <name type="scientific">Penicillium chrysogenum</name>
    <name type="common">Penicillium notatum</name>
    <dbReference type="NCBI Taxonomy" id="5076"/>
    <lineage>
        <taxon>Eukaryota</taxon>
        <taxon>Fungi</taxon>
        <taxon>Dikarya</taxon>
        <taxon>Ascomycota</taxon>
        <taxon>Pezizomycotina</taxon>
        <taxon>Eurotiomycetes</taxon>
        <taxon>Eurotiomycetidae</taxon>
        <taxon>Eurotiales</taxon>
        <taxon>Aspergillaceae</taxon>
        <taxon>Penicillium</taxon>
        <taxon>Penicillium chrysogenum species complex</taxon>
    </lineage>
</organism>
<evidence type="ECO:0000313" key="8">
    <source>
        <dbReference type="EMBL" id="KZN91950.1"/>
    </source>
</evidence>
<evidence type="ECO:0000256" key="2">
    <source>
        <dbReference type="ARBA" id="ARBA00022692"/>
    </source>
</evidence>
<dbReference type="InterPro" id="IPR013130">
    <property type="entry name" value="Fe3_Rdtase_TM_dom"/>
</dbReference>